<dbReference type="RefSeq" id="WP_154570596.1">
    <property type="nucleotide sequence ID" value="NZ_VWSJ01000009.1"/>
</dbReference>
<reference evidence="1 2" key="2">
    <citation type="submission" date="2020-03" db="EMBL/GenBank/DDBJ databases">
        <title>Campylobacter portucalensis sp. nov., a new species of Campylobacter isolated from the reproductive tract of bulls.</title>
        <authorList>
            <person name="Silva M.F."/>
            <person name="Pereira G."/>
            <person name="Carneiro C."/>
            <person name="Hemphill A."/>
            <person name="Mateus L."/>
            <person name="Lopes-Da-Costa L."/>
            <person name="Silva E."/>
        </authorList>
    </citation>
    <scope>NUCLEOTIDE SEQUENCE [LARGE SCALE GENOMIC DNA]</scope>
    <source>
        <strain evidence="1 2">FMV-PI01</strain>
    </source>
</reference>
<accession>A0A6L5WGM0</accession>
<sequence>MQVKRVYVATPYAALRCRDGDRADLAKKIAVCECKLLRLLGYEPLSPILWLDGKYDEDTQRDEVLAAGLRLLENCDYFYESKHKDAKDSQGIKLEREFAKANGIPQLKIDKKFNVSICL</sequence>
<dbReference type="Proteomes" id="UP000476338">
    <property type="component" value="Unassembled WGS sequence"/>
</dbReference>
<evidence type="ECO:0000313" key="1">
    <source>
        <dbReference type="EMBL" id="MSN96328.1"/>
    </source>
</evidence>
<protein>
    <recommendedName>
        <fullName evidence="3">DUF4406 domain-containing protein</fullName>
    </recommendedName>
</protein>
<evidence type="ECO:0000313" key="2">
    <source>
        <dbReference type="Proteomes" id="UP000476338"/>
    </source>
</evidence>
<gene>
    <name evidence="1" type="ORF">F1B92_03830</name>
</gene>
<evidence type="ECO:0008006" key="3">
    <source>
        <dbReference type="Google" id="ProtNLM"/>
    </source>
</evidence>
<name>A0A6L5WGM0_9BACT</name>
<organism evidence="1 2">
    <name type="scientific">Campylobacter portucalensis</name>
    <dbReference type="NCBI Taxonomy" id="2608384"/>
    <lineage>
        <taxon>Bacteria</taxon>
        <taxon>Pseudomonadati</taxon>
        <taxon>Campylobacterota</taxon>
        <taxon>Epsilonproteobacteria</taxon>
        <taxon>Campylobacterales</taxon>
        <taxon>Campylobacteraceae</taxon>
        <taxon>Campylobacter</taxon>
    </lineage>
</organism>
<dbReference type="EMBL" id="VWSJ01000009">
    <property type="protein sequence ID" value="MSN96328.1"/>
    <property type="molecule type" value="Genomic_DNA"/>
</dbReference>
<proteinExistence type="predicted"/>
<keyword evidence="2" id="KW-1185">Reference proteome</keyword>
<comment type="caution">
    <text evidence="1">The sequence shown here is derived from an EMBL/GenBank/DDBJ whole genome shotgun (WGS) entry which is preliminary data.</text>
</comment>
<reference evidence="1 2" key="1">
    <citation type="submission" date="2019-09" db="EMBL/GenBank/DDBJ databases">
        <authorList>
            <person name="Silva M."/>
            <person name="Pereira G."/>
            <person name="Lopes-Da-Costa L."/>
            <person name="Silva E."/>
        </authorList>
    </citation>
    <scope>NUCLEOTIDE SEQUENCE [LARGE SCALE GENOMIC DNA]</scope>
    <source>
        <strain evidence="1 2">FMV-PI01</strain>
    </source>
</reference>
<dbReference type="Gene3D" id="3.40.50.10400">
    <property type="entry name" value="Hypothetical protein PA1492"/>
    <property type="match status" value="1"/>
</dbReference>
<dbReference type="AlphaFoldDB" id="A0A6L5WGM0"/>